<evidence type="ECO:0000313" key="3">
    <source>
        <dbReference type="EMBL" id="OLN32767.1"/>
    </source>
</evidence>
<feature type="region of interest" description="Disordered" evidence="1">
    <location>
        <begin position="30"/>
        <end position="50"/>
    </location>
</feature>
<protein>
    <submittedName>
        <fullName evidence="3">Uncharacterized protein</fullName>
    </submittedName>
</protein>
<evidence type="ECO:0000313" key="4">
    <source>
        <dbReference type="Proteomes" id="UP000186102"/>
    </source>
</evidence>
<reference evidence="3 4" key="1">
    <citation type="submission" date="2016-09" db="EMBL/GenBank/DDBJ databases">
        <title>Complete genome of Desulfosporosinus sp. OL.</title>
        <authorList>
            <person name="Mardanov A."/>
            <person name="Beletsky A."/>
            <person name="Panova A."/>
            <person name="Karnachuk O."/>
            <person name="Ravin N."/>
        </authorList>
    </citation>
    <scope>NUCLEOTIDE SEQUENCE [LARGE SCALE GENOMIC DNA]</scope>
    <source>
        <strain evidence="3 4">OL</strain>
    </source>
</reference>
<name>A0A1Q8QZJ9_9FIRM</name>
<sequence length="62" mass="7214">MPERFLNIAIVIELAVIIVLFFVCELNGNTDNTDNTDNIDNNGRSDNNNSYKNYKNYIEWNN</sequence>
<evidence type="ECO:0000256" key="2">
    <source>
        <dbReference type="SAM" id="Phobius"/>
    </source>
</evidence>
<keyword evidence="4" id="KW-1185">Reference proteome</keyword>
<dbReference type="STRING" id="1888891.DSOL_1213"/>
<feature type="transmembrane region" description="Helical" evidence="2">
    <location>
        <begin position="6"/>
        <end position="24"/>
    </location>
</feature>
<proteinExistence type="predicted"/>
<keyword evidence="2" id="KW-0472">Membrane</keyword>
<evidence type="ECO:0000256" key="1">
    <source>
        <dbReference type="SAM" id="MobiDB-lite"/>
    </source>
</evidence>
<organism evidence="3 4">
    <name type="scientific">Desulfosporosinus metallidurans</name>
    <dbReference type="NCBI Taxonomy" id="1888891"/>
    <lineage>
        <taxon>Bacteria</taxon>
        <taxon>Bacillati</taxon>
        <taxon>Bacillota</taxon>
        <taxon>Clostridia</taxon>
        <taxon>Eubacteriales</taxon>
        <taxon>Desulfitobacteriaceae</taxon>
        <taxon>Desulfosporosinus</taxon>
    </lineage>
</organism>
<keyword evidence="2" id="KW-1133">Transmembrane helix</keyword>
<comment type="caution">
    <text evidence="3">The sequence shown here is derived from an EMBL/GenBank/DDBJ whole genome shotgun (WGS) entry which is preliminary data.</text>
</comment>
<dbReference type="AlphaFoldDB" id="A0A1Q8QZJ9"/>
<dbReference type="RefSeq" id="WP_075363961.1">
    <property type="nucleotide sequence ID" value="NZ_MLBF01000006.1"/>
</dbReference>
<accession>A0A1Q8QZJ9</accession>
<keyword evidence="2" id="KW-0812">Transmembrane</keyword>
<dbReference type="EMBL" id="MLBF01000006">
    <property type="protein sequence ID" value="OLN32767.1"/>
    <property type="molecule type" value="Genomic_DNA"/>
</dbReference>
<gene>
    <name evidence="3" type="ORF">DSOL_1213</name>
</gene>
<dbReference type="Proteomes" id="UP000186102">
    <property type="component" value="Unassembled WGS sequence"/>
</dbReference>